<dbReference type="Pfam" id="PF00026">
    <property type="entry name" value="Asp"/>
    <property type="match status" value="1"/>
</dbReference>
<feature type="active site" evidence="2">
    <location>
        <position position="325"/>
    </location>
</feature>
<dbReference type="SUPFAM" id="SSF50630">
    <property type="entry name" value="Acid proteases"/>
    <property type="match status" value="1"/>
</dbReference>
<dbReference type="OrthoDB" id="3089at2759"/>
<dbReference type="InterPro" id="IPR001461">
    <property type="entry name" value="Aspartic_peptidase_A1"/>
</dbReference>
<dbReference type="Proteomes" id="UP000250043">
    <property type="component" value="Unassembled WGS sequence"/>
</dbReference>
<evidence type="ECO:0000256" key="1">
    <source>
        <dbReference type="ARBA" id="ARBA00007447"/>
    </source>
</evidence>
<dbReference type="EMBL" id="KV722467">
    <property type="protein sequence ID" value="OCH87952.1"/>
    <property type="molecule type" value="Genomic_DNA"/>
</dbReference>
<dbReference type="InterPro" id="IPR034164">
    <property type="entry name" value="Pepsin-like_dom"/>
</dbReference>
<dbReference type="Gene3D" id="2.40.70.10">
    <property type="entry name" value="Acid Proteases"/>
    <property type="match status" value="2"/>
</dbReference>
<evidence type="ECO:0000259" key="6">
    <source>
        <dbReference type="PROSITE" id="PS51767"/>
    </source>
</evidence>
<evidence type="ECO:0000256" key="3">
    <source>
        <dbReference type="PIRSR" id="PIRSR601461-2"/>
    </source>
</evidence>
<keyword evidence="7" id="KW-0645">Protease</keyword>
<dbReference type="InterPro" id="IPR033121">
    <property type="entry name" value="PEPTIDASE_A1"/>
</dbReference>
<dbReference type="PANTHER" id="PTHR47966:SF51">
    <property type="entry name" value="BETA-SITE APP-CLEAVING ENZYME, ISOFORM A-RELATED"/>
    <property type="match status" value="1"/>
</dbReference>
<gene>
    <name evidence="7" type="ORF">OBBRIDRAFT_117553</name>
</gene>
<dbReference type="GO" id="GO:0006508">
    <property type="term" value="P:proteolysis"/>
    <property type="evidence" value="ECO:0007669"/>
    <property type="project" value="UniProtKB-KW"/>
</dbReference>
<dbReference type="PROSITE" id="PS51767">
    <property type="entry name" value="PEPTIDASE_A1"/>
    <property type="match status" value="1"/>
</dbReference>
<evidence type="ECO:0000313" key="7">
    <source>
        <dbReference type="EMBL" id="OCH87952.1"/>
    </source>
</evidence>
<dbReference type="InterPro" id="IPR021109">
    <property type="entry name" value="Peptidase_aspartic_dom_sf"/>
</dbReference>
<feature type="domain" description="Peptidase A1" evidence="6">
    <location>
        <begin position="70"/>
        <end position="446"/>
    </location>
</feature>
<comment type="similarity">
    <text evidence="1">Belongs to the peptidase A1 family.</text>
</comment>
<feature type="disulfide bond" evidence="3">
    <location>
        <begin position="99"/>
        <end position="104"/>
    </location>
</feature>
<dbReference type="AlphaFoldDB" id="A0A8E2AWH7"/>
<evidence type="ECO:0000256" key="5">
    <source>
        <dbReference type="SAM" id="SignalP"/>
    </source>
</evidence>
<feature type="compositionally biased region" description="Low complexity" evidence="4">
    <location>
        <begin position="494"/>
        <end position="506"/>
    </location>
</feature>
<organism evidence="7 8">
    <name type="scientific">Obba rivulosa</name>
    <dbReference type="NCBI Taxonomy" id="1052685"/>
    <lineage>
        <taxon>Eukaryota</taxon>
        <taxon>Fungi</taxon>
        <taxon>Dikarya</taxon>
        <taxon>Basidiomycota</taxon>
        <taxon>Agaricomycotina</taxon>
        <taxon>Agaricomycetes</taxon>
        <taxon>Polyporales</taxon>
        <taxon>Gelatoporiaceae</taxon>
        <taxon>Obba</taxon>
    </lineage>
</organism>
<evidence type="ECO:0000256" key="4">
    <source>
        <dbReference type="SAM" id="MobiDB-lite"/>
    </source>
</evidence>
<dbReference type="CDD" id="cd05471">
    <property type="entry name" value="pepsin_like"/>
    <property type="match status" value="1"/>
</dbReference>
<sequence length="554" mass="57252">MFLSCWCPTAVLLLLALVGPDVFTLARPLRLAERDQPAVQKGVTVPLGRRRVVRRDAASSGLGDFADLFYTVEVQVGNTSTAVNLDTGSSDLWVKSSDCHTTTCRSSTSVAYSATTFQSSGASVDLHYGDSTSGTQASGPVGFDSVGIAGLTVTDQPFAAVNRTNNSAVQYGGAGILGLGFPAQSFVQAAVINLEFNTPLTTDAFVSSIDSLGPVVSRLVQTGAITQPMFSISLQRDTIDVSGHGQLTIGQLPAGVDNSSVTWVPVRLYSPADGGLNPPTFAPDETYPLRWEVPIDAVFLDGQELPASTEQPQGVDSSVVSALIDTGNSLMRGPQDIVNSVLSSVSPAYAADSSAAPVLPCSSAHTLAFQIGGTLFPVDPRDFVSPNSTGDAETCVADNLVATDPPSVGTLFSWSLGDPFLKSNMVVFYYGNLSHPSVDPPRMGFMSVVPSNASLLLQDAISSAQQDGGVFSSTVDVAPTPGASSNTVVPTPPISTGASSATPTSGQGSVSSSHPAAATLPASSHLPNGTSPLRAFGSLWFSAFSTIVLLFCCI</sequence>
<feature type="chain" id="PRO_5034137477" evidence="5">
    <location>
        <begin position="27"/>
        <end position="554"/>
    </location>
</feature>
<feature type="active site" evidence="2">
    <location>
        <position position="86"/>
    </location>
</feature>
<feature type="region of interest" description="Disordered" evidence="4">
    <location>
        <begin position="481"/>
        <end position="523"/>
    </location>
</feature>
<accession>A0A8E2AWH7</accession>
<keyword evidence="5" id="KW-0732">Signal</keyword>
<dbReference type="PRINTS" id="PR00792">
    <property type="entry name" value="PEPSIN"/>
</dbReference>
<keyword evidence="3" id="KW-1015">Disulfide bond</keyword>
<name>A0A8E2AWH7_9APHY</name>
<proteinExistence type="inferred from homology"/>
<keyword evidence="7" id="KW-0378">Hydrolase</keyword>
<evidence type="ECO:0000256" key="2">
    <source>
        <dbReference type="PIRSR" id="PIRSR601461-1"/>
    </source>
</evidence>
<keyword evidence="8" id="KW-1185">Reference proteome</keyword>
<evidence type="ECO:0000313" key="8">
    <source>
        <dbReference type="Proteomes" id="UP000250043"/>
    </source>
</evidence>
<reference evidence="7 8" key="1">
    <citation type="submission" date="2016-07" db="EMBL/GenBank/DDBJ databases">
        <title>Draft genome of the white-rot fungus Obba rivulosa 3A-2.</title>
        <authorList>
            <consortium name="DOE Joint Genome Institute"/>
            <person name="Miettinen O."/>
            <person name="Riley R."/>
            <person name="Acob R."/>
            <person name="Barry K."/>
            <person name="Cullen D."/>
            <person name="De Vries R."/>
            <person name="Hainaut M."/>
            <person name="Hatakka A."/>
            <person name="Henrissat B."/>
            <person name="Hilden K."/>
            <person name="Kuo R."/>
            <person name="Labutti K."/>
            <person name="Lipzen A."/>
            <person name="Makela M.R."/>
            <person name="Sandor L."/>
            <person name="Spatafora J.W."/>
            <person name="Grigoriev I.V."/>
            <person name="Hibbett D.S."/>
        </authorList>
    </citation>
    <scope>NUCLEOTIDE SEQUENCE [LARGE SCALE GENOMIC DNA]</scope>
    <source>
        <strain evidence="7 8">3A-2</strain>
    </source>
</reference>
<dbReference type="GO" id="GO:0004190">
    <property type="term" value="F:aspartic-type endopeptidase activity"/>
    <property type="evidence" value="ECO:0007669"/>
    <property type="project" value="InterPro"/>
</dbReference>
<feature type="signal peptide" evidence="5">
    <location>
        <begin position="1"/>
        <end position="26"/>
    </location>
</feature>
<protein>
    <submittedName>
        <fullName evidence="7">Acid protease</fullName>
    </submittedName>
</protein>
<dbReference type="PANTHER" id="PTHR47966">
    <property type="entry name" value="BETA-SITE APP-CLEAVING ENZYME, ISOFORM A-RELATED"/>
    <property type="match status" value="1"/>
</dbReference>